<dbReference type="Pfam" id="PF21540">
    <property type="entry name" value="Choline_bind_4"/>
    <property type="match status" value="3"/>
</dbReference>
<proteinExistence type="predicted"/>
<dbReference type="AlphaFoldDB" id="A0AAE3E2M8"/>
<evidence type="ECO:0000313" key="4">
    <source>
        <dbReference type="Proteomes" id="UP001198200"/>
    </source>
</evidence>
<sequence>MRKQVLLKKGIAGLLSIGMLLGSVIPTAAQETSSQSAFETKLQEQMQETQMQPEELTSETESETVKTQSQETQTETSAQESEVIPSEESSSISQAETSEAQTEQPTQTEIQSEPQTQETVQTSSESDSVEETQENETEYSTEEFTEEESTEEESTEEETTEEAELEGVEESFYANASLNTDSKVYSGWKKDSSELVTLPAGSYVYITSVVCVEEEPRWAHVIFDINEYCYEGYIPFEVLSVSYDADLMEADETQAFPADYQSALNALHQAHPNWVFKPVYVGDTFSYAVNQQVTTPARALVSTYYNECFRSMLDRDYNWQTNTWKQWEPGWAGASEETVRYYMDPRNFLNENDIFMFESLIYEKYQTQGAVEAALANTFMSNAKVPGAEYTYAWLFCWVGEKYNINPVALASRVRQEQGAGTSDLISGKYAGYEGLYNYFNIQATGSSRDQIVQNGLKEAKTGSTMMLPDGTVSSGSWDTPTKALIGGSLKFANLYILKNQNTLYAQKFDYDGQYNGKYWHQYMTNIMAPYSEGNQVRRSYTNSGQLGNSFVFLIPVYEERPVSSPKPQERKNQNSCLKSLTVNDQEVITAFDKTQKDFYYSVGEKTVYANIRVKTASSSATLKFSNIGSMSHKVEVSTITVTAEDGTQTQYRLFVGCGVTIEQGFFDGFDVNSYRKRYPKLEKAYGNDIDAYYEHYFLTGKKAGWDGTKGDFAEDNDDSDKTSTIYKGVDYAPVFDAKYYLNRYSDLKSAFGNDYAAALKHFVDYGIGEGRRASESFDVTLYKANYPDLQELFGDDNTKYVDHYLDYGINEGRCANRRILNGISVASDGKKYYYKNDQVDTSYTGFAAYQGNMYYVLGGIVSNYTGLINYYGTWYYLQSGSVKWDYTSLVEHSDGAWYYVEKGILNWNYNGLVEYYGTLYYIQNGYLNWGYSGRIWYNGKWYKIVNGVAQKD</sequence>
<organism evidence="3 4">
    <name type="scientific">Anthropogastromicrobium aceti</name>
    <dbReference type="NCBI Taxonomy" id="2981768"/>
    <lineage>
        <taxon>Bacteria</taxon>
        <taxon>Bacillati</taxon>
        <taxon>Bacillota</taxon>
        <taxon>Clostridia</taxon>
        <taxon>Lachnospirales</taxon>
        <taxon>Lachnospiraceae</taxon>
        <taxon>Anthropogastromicrobium</taxon>
    </lineage>
</organism>
<comment type="caution">
    <text evidence="3">The sequence shown here is derived from an EMBL/GenBank/DDBJ whole genome shotgun (WGS) entry which is preliminary data.</text>
</comment>
<feature type="compositionally biased region" description="Polar residues" evidence="1">
    <location>
        <begin position="29"/>
        <end position="38"/>
    </location>
</feature>
<feature type="compositionally biased region" description="Low complexity" evidence="1">
    <location>
        <begin position="39"/>
        <end position="55"/>
    </location>
</feature>
<gene>
    <name evidence="3" type="ORF">LKD48_02955</name>
</gene>
<dbReference type="InterPro" id="IPR048713">
    <property type="entry name" value="Choline_bind_rpt"/>
</dbReference>
<evidence type="ECO:0000313" key="3">
    <source>
        <dbReference type="EMBL" id="MCC2220609.1"/>
    </source>
</evidence>
<dbReference type="RefSeq" id="WP_308731144.1">
    <property type="nucleotide sequence ID" value="NZ_JAJEQN010000005.1"/>
</dbReference>
<feature type="signal peptide" evidence="2">
    <location>
        <begin position="1"/>
        <end position="28"/>
    </location>
</feature>
<accession>A0AAE3E2M8</accession>
<evidence type="ECO:0000256" key="2">
    <source>
        <dbReference type="SAM" id="SignalP"/>
    </source>
</evidence>
<keyword evidence="2" id="KW-0732">Signal</keyword>
<dbReference type="EMBL" id="JAJEQN010000005">
    <property type="protein sequence ID" value="MCC2220609.1"/>
    <property type="molecule type" value="Genomic_DNA"/>
</dbReference>
<keyword evidence="4" id="KW-1185">Reference proteome</keyword>
<feature type="region of interest" description="Disordered" evidence="1">
    <location>
        <begin position="29"/>
        <end position="168"/>
    </location>
</feature>
<dbReference type="Proteomes" id="UP001198200">
    <property type="component" value="Unassembled WGS sequence"/>
</dbReference>
<feature type="compositionally biased region" description="Low complexity" evidence="1">
    <location>
        <begin position="65"/>
        <end position="100"/>
    </location>
</feature>
<name>A0AAE3E2M8_9FIRM</name>
<protein>
    <submittedName>
        <fullName evidence="3">Uncharacterized protein</fullName>
    </submittedName>
</protein>
<reference evidence="3 4" key="1">
    <citation type="submission" date="2021-10" db="EMBL/GenBank/DDBJ databases">
        <title>Anaerobic single-cell dispensing facilitates the cultivation of human gut bacteria.</title>
        <authorList>
            <person name="Afrizal A."/>
        </authorList>
    </citation>
    <scope>NUCLEOTIDE SEQUENCE [LARGE SCALE GENOMIC DNA]</scope>
    <source>
        <strain evidence="3 4">CLA-AA-H224</strain>
    </source>
</reference>
<evidence type="ECO:0000256" key="1">
    <source>
        <dbReference type="SAM" id="MobiDB-lite"/>
    </source>
</evidence>
<feature type="chain" id="PRO_5041940144" evidence="2">
    <location>
        <begin position="29"/>
        <end position="953"/>
    </location>
</feature>
<feature type="compositionally biased region" description="Acidic residues" evidence="1">
    <location>
        <begin position="127"/>
        <end position="168"/>
    </location>
</feature>
<feature type="compositionally biased region" description="Polar residues" evidence="1">
    <location>
        <begin position="101"/>
        <end position="126"/>
    </location>
</feature>